<evidence type="ECO:0000313" key="2">
    <source>
        <dbReference type="EMBL" id="OTG30646.1"/>
    </source>
</evidence>
<keyword evidence="3" id="KW-1185">Reference proteome</keyword>
<evidence type="ECO:0000313" key="1">
    <source>
        <dbReference type="EMBL" id="KAF5813795.1"/>
    </source>
</evidence>
<protein>
    <submittedName>
        <fullName evidence="1">Poly(A)-specific ribonuclease</fullName>
        <ecNumber evidence="1">3.1.13.4</ecNumber>
    </submittedName>
    <submittedName>
        <fullName evidence="2">Putative ribonuclease H-like domain-containing protein</fullName>
    </submittedName>
</protein>
<dbReference type="PANTHER" id="PTHR10797">
    <property type="entry name" value="CCR4-NOT TRANSCRIPTION COMPLEX SUBUNIT"/>
    <property type="match status" value="1"/>
</dbReference>
<evidence type="ECO:0000313" key="3">
    <source>
        <dbReference type="Proteomes" id="UP000215914"/>
    </source>
</evidence>
<reference evidence="1 3" key="1">
    <citation type="journal article" date="2017" name="Nature">
        <title>The sunflower genome provides insights into oil metabolism, flowering and Asterid evolution.</title>
        <authorList>
            <person name="Badouin H."/>
            <person name="Gouzy J."/>
            <person name="Grassa C.J."/>
            <person name="Murat F."/>
            <person name="Staton S.E."/>
            <person name="Cottret L."/>
            <person name="Lelandais-Briere C."/>
            <person name="Owens G.L."/>
            <person name="Carrere S."/>
            <person name="Mayjonade B."/>
            <person name="Legrand L."/>
            <person name="Gill N."/>
            <person name="Kane N.C."/>
            <person name="Bowers J.E."/>
            <person name="Hubner S."/>
            <person name="Bellec A."/>
            <person name="Berard A."/>
            <person name="Berges H."/>
            <person name="Blanchet N."/>
            <person name="Boniface M.C."/>
            <person name="Brunel D."/>
            <person name="Catrice O."/>
            <person name="Chaidir N."/>
            <person name="Claudel C."/>
            <person name="Donnadieu C."/>
            <person name="Faraut T."/>
            <person name="Fievet G."/>
            <person name="Helmstetter N."/>
            <person name="King M."/>
            <person name="Knapp S.J."/>
            <person name="Lai Z."/>
            <person name="Le Paslier M.C."/>
            <person name="Lippi Y."/>
            <person name="Lorenzon L."/>
            <person name="Mandel J.R."/>
            <person name="Marage G."/>
            <person name="Marchand G."/>
            <person name="Marquand E."/>
            <person name="Bret-Mestries E."/>
            <person name="Morien E."/>
            <person name="Nambeesan S."/>
            <person name="Nguyen T."/>
            <person name="Pegot-Espagnet P."/>
            <person name="Pouilly N."/>
            <person name="Raftis F."/>
            <person name="Sallet E."/>
            <person name="Schiex T."/>
            <person name="Thomas J."/>
            <person name="Vandecasteele C."/>
            <person name="Vares D."/>
            <person name="Vear F."/>
            <person name="Vautrin S."/>
            <person name="Crespi M."/>
            <person name="Mangin B."/>
            <person name="Burke J.M."/>
            <person name="Salse J."/>
            <person name="Munos S."/>
            <person name="Vincourt P."/>
            <person name="Rieseberg L.H."/>
            <person name="Langlade N.B."/>
        </authorList>
    </citation>
    <scope>NUCLEOTIDE SEQUENCE [LARGE SCALE GENOMIC DNA]</scope>
    <source>
        <strain evidence="3">cv. SF193</strain>
        <tissue evidence="1">Leaves</tissue>
    </source>
</reference>
<dbReference type="AlphaFoldDB" id="A0A251V698"/>
<dbReference type="InParanoid" id="A0A251V698"/>
<dbReference type="SUPFAM" id="SSF53098">
    <property type="entry name" value="Ribonuclease H-like"/>
    <property type="match status" value="1"/>
</dbReference>
<dbReference type="InterPro" id="IPR036397">
    <property type="entry name" value="RNaseH_sf"/>
</dbReference>
<name>A0A251V698_HELAN</name>
<dbReference type="Gene3D" id="3.30.420.10">
    <property type="entry name" value="Ribonuclease H-like superfamily/Ribonuclease H"/>
    <property type="match status" value="1"/>
</dbReference>
<dbReference type="GO" id="GO:0030014">
    <property type="term" value="C:CCR4-NOT complex"/>
    <property type="evidence" value="ECO:0007669"/>
    <property type="project" value="InterPro"/>
</dbReference>
<dbReference type="InterPro" id="IPR012337">
    <property type="entry name" value="RNaseH-like_sf"/>
</dbReference>
<reference evidence="2" key="2">
    <citation type="submission" date="2017-02" db="EMBL/GenBank/DDBJ databases">
        <title>Sunflower complete genome.</title>
        <authorList>
            <person name="Langlade N."/>
            <person name="Munos S."/>
        </authorList>
    </citation>
    <scope>NUCLEOTIDE SEQUENCE [LARGE SCALE GENOMIC DNA]</scope>
    <source>
        <tissue evidence="2">Leaves</tissue>
    </source>
</reference>
<dbReference type="Proteomes" id="UP000215914">
    <property type="component" value="Chromosome 3"/>
</dbReference>
<gene>
    <name evidence="2" type="ORF">HannXRQ_Chr03g0066791</name>
    <name evidence="1" type="ORF">HanXRQr2_Chr03g0102921</name>
</gene>
<reference evidence="1" key="3">
    <citation type="submission" date="2020-06" db="EMBL/GenBank/DDBJ databases">
        <title>Helianthus annuus Genome sequencing and assembly Release 2.</title>
        <authorList>
            <person name="Gouzy J."/>
            <person name="Langlade N."/>
            <person name="Munos S."/>
        </authorList>
    </citation>
    <scope>NUCLEOTIDE SEQUENCE</scope>
    <source>
        <tissue evidence="1">Leaves</tissue>
    </source>
</reference>
<dbReference type="EMBL" id="CM007892">
    <property type="protein sequence ID" value="OTG30646.1"/>
    <property type="molecule type" value="Genomic_DNA"/>
</dbReference>
<dbReference type="EMBL" id="MNCJ02000318">
    <property type="protein sequence ID" value="KAF5813795.1"/>
    <property type="molecule type" value="Genomic_DNA"/>
</dbReference>
<dbReference type="GO" id="GO:0004535">
    <property type="term" value="F:poly(A)-specific ribonuclease activity"/>
    <property type="evidence" value="ECO:0007669"/>
    <property type="project" value="UniProtKB-EC"/>
</dbReference>
<dbReference type="GO" id="GO:0003676">
    <property type="term" value="F:nucleic acid binding"/>
    <property type="evidence" value="ECO:0007669"/>
    <property type="project" value="InterPro"/>
</dbReference>
<dbReference type="Gramene" id="mRNA:HanXRQr2_Chr03g0102921">
    <property type="protein sequence ID" value="CDS:HanXRQr2_Chr03g0102921.1"/>
    <property type="gene ID" value="HanXRQr2_Chr03g0102921"/>
</dbReference>
<dbReference type="EC" id="3.1.13.4" evidence="1"/>
<accession>A0A251V698</accession>
<dbReference type="InterPro" id="IPR039637">
    <property type="entry name" value="CNOT7/CNOT8/Pop2"/>
</dbReference>
<keyword evidence="1" id="KW-0378">Hydrolase</keyword>
<organism evidence="2 3">
    <name type="scientific">Helianthus annuus</name>
    <name type="common">Common sunflower</name>
    <dbReference type="NCBI Taxonomy" id="4232"/>
    <lineage>
        <taxon>Eukaryota</taxon>
        <taxon>Viridiplantae</taxon>
        <taxon>Streptophyta</taxon>
        <taxon>Embryophyta</taxon>
        <taxon>Tracheophyta</taxon>
        <taxon>Spermatophyta</taxon>
        <taxon>Magnoliopsida</taxon>
        <taxon>eudicotyledons</taxon>
        <taxon>Gunneridae</taxon>
        <taxon>Pentapetalae</taxon>
        <taxon>asterids</taxon>
        <taxon>campanulids</taxon>
        <taxon>Asterales</taxon>
        <taxon>Asteraceae</taxon>
        <taxon>Asteroideae</taxon>
        <taxon>Heliantheae alliance</taxon>
        <taxon>Heliantheae</taxon>
        <taxon>Helianthus</taxon>
    </lineage>
</organism>
<proteinExistence type="predicted"/>
<dbReference type="STRING" id="4232.A0A251V698"/>
<sequence length="79" mass="9028">MDTEFPGIVLRPVDARRFGKLLISSGIVLNDSLYWVTFHSGYDFGYLLKVLTCQNLSDTQSGFFSLINMYFPPFLILNI</sequence>